<dbReference type="SUPFAM" id="SSF53850">
    <property type="entry name" value="Periplasmic binding protein-like II"/>
    <property type="match status" value="1"/>
</dbReference>
<dbReference type="PROSITE" id="PS50931">
    <property type="entry name" value="HTH_LYSR"/>
    <property type="match status" value="1"/>
</dbReference>
<evidence type="ECO:0000313" key="8">
    <source>
        <dbReference type="Proteomes" id="UP000592216"/>
    </source>
</evidence>
<dbReference type="Pfam" id="PF03466">
    <property type="entry name" value="LysR_substrate"/>
    <property type="match status" value="1"/>
</dbReference>
<dbReference type="InterPro" id="IPR036388">
    <property type="entry name" value="WH-like_DNA-bd_sf"/>
</dbReference>
<dbReference type="PANTHER" id="PTHR30346:SF26">
    <property type="entry name" value="HYDROGEN PEROXIDE-INDUCIBLE GENES ACTIVATOR"/>
    <property type="match status" value="1"/>
</dbReference>
<evidence type="ECO:0000259" key="6">
    <source>
        <dbReference type="PROSITE" id="PS50931"/>
    </source>
</evidence>
<dbReference type="InterPro" id="IPR005119">
    <property type="entry name" value="LysR_subst-bd"/>
</dbReference>
<keyword evidence="3" id="KW-0238">DNA-binding</keyword>
<evidence type="ECO:0000256" key="2">
    <source>
        <dbReference type="ARBA" id="ARBA00023015"/>
    </source>
</evidence>
<dbReference type="InterPro" id="IPR000847">
    <property type="entry name" value="LysR_HTH_N"/>
</dbReference>
<comment type="caution">
    <text evidence="7">The sequence shown here is derived from an EMBL/GenBank/DDBJ whole genome shotgun (WGS) entry which is preliminary data.</text>
</comment>
<sequence length="307" mass="33951">MAEITLRQLRYFGTLARVLQYRRAAQQLGISQPSLSLQIASLEEAVGAQLLERKRSGLILTPAGRDVAERAFHILAEVDGLMHRPVSAQSGLSGTLRLGSSPTIAPYLMPRVLKRLHETYPEFRLIIRDGPSKGLIEELLAGKHDLILTQTPVSSDDVRFYPLFREPLLLAVEHGNPLAGQKSATLQDLSPLTFITLEPAYTLHRQIKDLSELSGAKLREDFEGTSLDALRQMVSLGMGVTLVPALYSKSEVERADSDVCTIPLSPPRMRQIGLAWRKSSGEPPAFIEMATQIRDVARAEFADCLKF</sequence>
<proteinExistence type="inferred from homology"/>
<dbReference type="RefSeq" id="WP_177159216.1">
    <property type="nucleotide sequence ID" value="NZ_JABCJE010000024.1"/>
</dbReference>
<keyword evidence="2" id="KW-0805">Transcription regulation</keyword>
<evidence type="ECO:0000313" key="7">
    <source>
        <dbReference type="EMBL" id="NVO25705.1"/>
    </source>
</evidence>
<dbReference type="Proteomes" id="UP000592216">
    <property type="component" value="Unassembled WGS sequence"/>
</dbReference>
<comment type="similarity">
    <text evidence="1">Belongs to the LysR transcriptional regulatory family.</text>
</comment>
<dbReference type="InterPro" id="IPR036390">
    <property type="entry name" value="WH_DNA-bd_sf"/>
</dbReference>
<reference evidence="7 8" key="1">
    <citation type="submission" date="2020-04" db="EMBL/GenBank/DDBJ databases">
        <title>Donghicola sp., a member of the Rhodobacteraceae family isolated from mangrove forest in Thailand.</title>
        <authorList>
            <person name="Charoenyingcharoen P."/>
            <person name="Yukphan P."/>
        </authorList>
    </citation>
    <scope>NUCLEOTIDE SEQUENCE [LARGE SCALE GENOMIC DNA]</scope>
    <source>
        <strain evidence="7 8">B5-SW-15</strain>
    </source>
</reference>
<dbReference type="GO" id="GO:0032993">
    <property type="term" value="C:protein-DNA complex"/>
    <property type="evidence" value="ECO:0007669"/>
    <property type="project" value="TreeGrafter"/>
</dbReference>
<evidence type="ECO:0000256" key="5">
    <source>
        <dbReference type="ARBA" id="ARBA00023163"/>
    </source>
</evidence>
<dbReference type="Gene3D" id="3.40.190.10">
    <property type="entry name" value="Periplasmic binding protein-like II"/>
    <property type="match status" value="2"/>
</dbReference>
<dbReference type="SUPFAM" id="SSF46785">
    <property type="entry name" value="Winged helix' DNA-binding domain"/>
    <property type="match status" value="1"/>
</dbReference>
<dbReference type="Pfam" id="PF00126">
    <property type="entry name" value="HTH_1"/>
    <property type="match status" value="1"/>
</dbReference>
<dbReference type="GO" id="GO:0003677">
    <property type="term" value="F:DNA binding"/>
    <property type="evidence" value="ECO:0007669"/>
    <property type="project" value="UniProtKB-KW"/>
</dbReference>
<protein>
    <submittedName>
        <fullName evidence="7">LysR family transcriptional regulator</fullName>
    </submittedName>
</protein>
<dbReference type="EMBL" id="JABCJE010000024">
    <property type="protein sequence ID" value="NVO25705.1"/>
    <property type="molecule type" value="Genomic_DNA"/>
</dbReference>
<name>A0A850QH65_9RHOB</name>
<dbReference type="PRINTS" id="PR00039">
    <property type="entry name" value="HTHLYSR"/>
</dbReference>
<gene>
    <name evidence="7" type="ORF">HJ536_20335</name>
</gene>
<evidence type="ECO:0000256" key="1">
    <source>
        <dbReference type="ARBA" id="ARBA00009437"/>
    </source>
</evidence>
<dbReference type="FunFam" id="1.10.10.10:FF:000001">
    <property type="entry name" value="LysR family transcriptional regulator"/>
    <property type="match status" value="1"/>
</dbReference>
<keyword evidence="4" id="KW-0010">Activator</keyword>
<accession>A0A850QH65</accession>
<feature type="domain" description="HTH lysR-type" evidence="6">
    <location>
        <begin position="4"/>
        <end position="61"/>
    </location>
</feature>
<dbReference type="AlphaFoldDB" id="A0A850QH65"/>
<dbReference type="GO" id="GO:0003700">
    <property type="term" value="F:DNA-binding transcription factor activity"/>
    <property type="evidence" value="ECO:0007669"/>
    <property type="project" value="InterPro"/>
</dbReference>
<evidence type="ECO:0000256" key="4">
    <source>
        <dbReference type="ARBA" id="ARBA00023159"/>
    </source>
</evidence>
<evidence type="ECO:0000256" key="3">
    <source>
        <dbReference type="ARBA" id="ARBA00023125"/>
    </source>
</evidence>
<dbReference type="CDD" id="cd08411">
    <property type="entry name" value="PBP2_OxyR"/>
    <property type="match status" value="1"/>
</dbReference>
<dbReference type="Gene3D" id="1.10.10.10">
    <property type="entry name" value="Winged helix-like DNA-binding domain superfamily/Winged helix DNA-binding domain"/>
    <property type="match status" value="1"/>
</dbReference>
<dbReference type="PANTHER" id="PTHR30346">
    <property type="entry name" value="TRANSCRIPTIONAL DUAL REGULATOR HCAR-RELATED"/>
    <property type="match status" value="1"/>
</dbReference>
<organism evidence="7 8">
    <name type="scientific">Donghicola mangrovi</name>
    <dbReference type="NCBI Taxonomy" id="2729614"/>
    <lineage>
        <taxon>Bacteria</taxon>
        <taxon>Pseudomonadati</taxon>
        <taxon>Pseudomonadota</taxon>
        <taxon>Alphaproteobacteria</taxon>
        <taxon>Rhodobacterales</taxon>
        <taxon>Roseobacteraceae</taxon>
        <taxon>Donghicola</taxon>
    </lineage>
</organism>
<keyword evidence="5" id="KW-0804">Transcription</keyword>